<dbReference type="EMBL" id="BK015208">
    <property type="protein sequence ID" value="DAD96015.1"/>
    <property type="molecule type" value="Genomic_DNA"/>
</dbReference>
<reference evidence="1" key="1">
    <citation type="journal article" date="2021" name="Proc. Natl. Acad. Sci. U.S.A.">
        <title>A Catalog of Tens of Thousands of Viruses from Human Metagenomes Reveals Hidden Associations with Chronic Diseases.</title>
        <authorList>
            <person name="Tisza M.J."/>
            <person name="Buck C.B."/>
        </authorList>
    </citation>
    <scope>NUCLEOTIDE SEQUENCE</scope>
    <source>
        <strain evidence="1">Ctpjm1</strain>
    </source>
</reference>
<dbReference type="SUPFAM" id="SSF55979">
    <property type="entry name" value="DNA clamp"/>
    <property type="match status" value="1"/>
</dbReference>
<dbReference type="Gene3D" id="3.10.150.10">
    <property type="entry name" value="DNA Polymerase III, subunit A, domain 2"/>
    <property type="match status" value="1"/>
</dbReference>
<sequence>MKIPVNTLKAYAYLLPENEPRPYLNGLHFSKRRNQIECSNGRFLAWEKFDCSELEDDIIVPTQAIKDILKITREEEKHIELTTAKIGRLDYRPTDTRNFPDAGEVIRKYQDAPPEDELSYSYDLRYLELFARAAVLRNNGTPDKPKTVLYGKDNFANRPVLHFTSDTFKDDKAYFEDNGFNFLVMRLAY</sequence>
<evidence type="ECO:0000313" key="1">
    <source>
        <dbReference type="EMBL" id="DAD96015.1"/>
    </source>
</evidence>
<name>A0A8S5NNS0_9CAUD</name>
<protein>
    <submittedName>
        <fullName evidence="1">DNA polymerase III beta subunit</fullName>
    </submittedName>
</protein>
<dbReference type="InterPro" id="IPR046938">
    <property type="entry name" value="DNA_clamp_sf"/>
</dbReference>
<proteinExistence type="predicted"/>
<organism evidence="1">
    <name type="scientific">Myoviridae sp. ctpjm1</name>
    <dbReference type="NCBI Taxonomy" id="2826699"/>
    <lineage>
        <taxon>Viruses</taxon>
        <taxon>Duplodnaviria</taxon>
        <taxon>Heunggongvirae</taxon>
        <taxon>Uroviricota</taxon>
        <taxon>Caudoviricetes</taxon>
    </lineage>
</organism>
<accession>A0A8S5NNS0</accession>